<dbReference type="RefSeq" id="WP_138211172.1">
    <property type="nucleotide sequence ID" value="NZ_CBCRUQ010000007.1"/>
</dbReference>
<evidence type="ECO:0000313" key="5">
    <source>
        <dbReference type="EMBL" id="VTQ96373.1"/>
    </source>
</evidence>
<keyword evidence="3" id="KW-0804">Transcription</keyword>
<keyword evidence="1" id="KW-0805">Transcription regulation</keyword>
<proteinExistence type="predicted"/>
<gene>
    <name evidence="5" type="primary">crp_2</name>
    <name evidence="5" type="ORF">NCTC503_02694</name>
</gene>
<dbReference type="SUPFAM" id="SSF51206">
    <property type="entry name" value="cAMP-binding domain-like"/>
    <property type="match status" value="1"/>
</dbReference>
<dbReference type="Pfam" id="PF13545">
    <property type="entry name" value="HTH_Crp_2"/>
    <property type="match status" value="1"/>
</dbReference>
<dbReference type="GO" id="GO:0006355">
    <property type="term" value="P:regulation of DNA-templated transcription"/>
    <property type="evidence" value="ECO:0007669"/>
    <property type="project" value="InterPro"/>
</dbReference>
<dbReference type="InterPro" id="IPR012318">
    <property type="entry name" value="HTH_CRP"/>
</dbReference>
<dbReference type="PROSITE" id="PS51063">
    <property type="entry name" value="HTH_CRP_2"/>
    <property type="match status" value="1"/>
</dbReference>
<evidence type="ECO:0000256" key="3">
    <source>
        <dbReference type="ARBA" id="ARBA00023163"/>
    </source>
</evidence>
<dbReference type="OrthoDB" id="8254501at2"/>
<dbReference type="Pfam" id="PF00027">
    <property type="entry name" value="cNMP_binding"/>
    <property type="match status" value="1"/>
</dbReference>
<dbReference type="SMART" id="SM00419">
    <property type="entry name" value="HTH_CRP"/>
    <property type="match status" value="1"/>
</dbReference>
<keyword evidence="6" id="KW-1185">Reference proteome</keyword>
<protein>
    <submittedName>
        <fullName evidence="5">Crp/Fnr family transcriptional regulator</fullName>
    </submittedName>
</protein>
<name>A0A4U9RYY2_HATHI</name>
<evidence type="ECO:0000256" key="2">
    <source>
        <dbReference type="ARBA" id="ARBA00023125"/>
    </source>
</evidence>
<dbReference type="InterPro" id="IPR000595">
    <property type="entry name" value="cNMP-bd_dom"/>
</dbReference>
<keyword evidence="2" id="KW-0238">DNA-binding</keyword>
<dbReference type="InterPro" id="IPR014710">
    <property type="entry name" value="RmlC-like_jellyroll"/>
</dbReference>
<dbReference type="GO" id="GO:0003677">
    <property type="term" value="F:DNA binding"/>
    <property type="evidence" value="ECO:0007669"/>
    <property type="project" value="UniProtKB-KW"/>
</dbReference>
<feature type="domain" description="HTH crp-type" evidence="4">
    <location>
        <begin position="144"/>
        <end position="217"/>
    </location>
</feature>
<organism evidence="5 6">
    <name type="scientific">Hathewaya histolytica</name>
    <name type="common">Clostridium histolyticum</name>
    <dbReference type="NCBI Taxonomy" id="1498"/>
    <lineage>
        <taxon>Bacteria</taxon>
        <taxon>Bacillati</taxon>
        <taxon>Bacillota</taxon>
        <taxon>Clostridia</taxon>
        <taxon>Eubacteriales</taxon>
        <taxon>Clostridiaceae</taxon>
        <taxon>Hathewaya</taxon>
    </lineage>
</organism>
<reference evidence="5 6" key="1">
    <citation type="submission" date="2019-05" db="EMBL/GenBank/DDBJ databases">
        <authorList>
            <consortium name="Pathogen Informatics"/>
        </authorList>
    </citation>
    <scope>NUCLEOTIDE SEQUENCE [LARGE SCALE GENOMIC DNA]</scope>
    <source>
        <strain evidence="5 6">NCTC503</strain>
    </source>
</reference>
<dbReference type="KEGG" id="hhw:NCTC503_02694"/>
<sequence length="225" mass="25790">MIYEDLFDYKKQEEMRSFFLNMLAPLGKKKDFKKGDLIKIYEEERFVGIVINGKVKGSLYSSKGTEKLLYILRAGEIFGESNYFVSGGSHSIIKAMEPSTISFIPKNILDSYLDKNPKAYSFFIHSITRKYRISISQMSDAIFSSSKTKVANTLYRLTVQDSKKEANEYIIKTHLTHQTLANLIGCSRITVTKVLKELRQLNILDIRDKKIVVKNLDALKSMCQS</sequence>
<dbReference type="InterPro" id="IPR036388">
    <property type="entry name" value="WH-like_DNA-bd_sf"/>
</dbReference>
<dbReference type="CDD" id="cd00038">
    <property type="entry name" value="CAP_ED"/>
    <property type="match status" value="1"/>
</dbReference>
<dbReference type="InterPro" id="IPR018490">
    <property type="entry name" value="cNMP-bd_dom_sf"/>
</dbReference>
<dbReference type="EMBL" id="LR590481">
    <property type="protein sequence ID" value="VTQ96373.1"/>
    <property type="molecule type" value="Genomic_DNA"/>
</dbReference>
<dbReference type="Gene3D" id="1.10.10.10">
    <property type="entry name" value="Winged helix-like DNA-binding domain superfamily/Winged helix DNA-binding domain"/>
    <property type="match status" value="1"/>
</dbReference>
<evidence type="ECO:0000313" key="6">
    <source>
        <dbReference type="Proteomes" id="UP000308489"/>
    </source>
</evidence>
<dbReference type="AlphaFoldDB" id="A0A4U9RYY2"/>
<dbReference type="Proteomes" id="UP000308489">
    <property type="component" value="Chromosome 1"/>
</dbReference>
<accession>A0A4U9RYY2</accession>
<dbReference type="InterPro" id="IPR036390">
    <property type="entry name" value="WH_DNA-bd_sf"/>
</dbReference>
<evidence type="ECO:0000259" key="4">
    <source>
        <dbReference type="PROSITE" id="PS51063"/>
    </source>
</evidence>
<dbReference type="SUPFAM" id="SSF46785">
    <property type="entry name" value="Winged helix' DNA-binding domain"/>
    <property type="match status" value="1"/>
</dbReference>
<dbReference type="Gene3D" id="2.60.120.10">
    <property type="entry name" value="Jelly Rolls"/>
    <property type="match status" value="1"/>
</dbReference>
<evidence type="ECO:0000256" key="1">
    <source>
        <dbReference type="ARBA" id="ARBA00023015"/>
    </source>
</evidence>